<gene>
    <name evidence="1" type="ORF">ACFQ5P_01400</name>
</gene>
<dbReference type="InterPro" id="IPR007739">
    <property type="entry name" value="RgpF"/>
</dbReference>
<keyword evidence="2" id="KW-1185">Reference proteome</keyword>
<accession>A0ABW4DUJ2</accession>
<organism evidence="1 2">
    <name type="scientific">Paracoccus nototheniae</name>
    <dbReference type="NCBI Taxonomy" id="2489002"/>
    <lineage>
        <taxon>Bacteria</taxon>
        <taxon>Pseudomonadati</taxon>
        <taxon>Pseudomonadota</taxon>
        <taxon>Alphaproteobacteria</taxon>
        <taxon>Rhodobacterales</taxon>
        <taxon>Paracoccaceae</taxon>
        <taxon>Paracoccus</taxon>
    </lineage>
</organism>
<dbReference type="Proteomes" id="UP001597302">
    <property type="component" value="Unassembled WGS sequence"/>
</dbReference>
<dbReference type="Gene3D" id="3.40.50.2000">
    <property type="entry name" value="Glycogen Phosphorylase B"/>
    <property type="match status" value="1"/>
</dbReference>
<dbReference type="CDD" id="cd01635">
    <property type="entry name" value="Glycosyltransferase_GTB-type"/>
    <property type="match status" value="1"/>
</dbReference>
<dbReference type="RefSeq" id="WP_131574322.1">
    <property type="nucleotide sequence ID" value="NZ_CBCSAJ010000022.1"/>
</dbReference>
<dbReference type="Pfam" id="PF05045">
    <property type="entry name" value="RgpF"/>
    <property type="match status" value="1"/>
</dbReference>
<dbReference type="SUPFAM" id="SSF53756">
    <property type="entry name" value="UDP-Glycosyltransferase/glycogen phosphorylase"/>
    <property type="match status" value="1"/>
</dbReference>
<protein>
    <submittedName>
        <fullName evidence="1">Rhamnan synthesis F family protein</fullName>
    </submittedName>
</protein>
<proteinExistence type="predicted"/>
<comment type="caution">
    <text evidence="1">The sequence shown here is derived from an EMBL/GenBank/DDBJ whole genome shotgun (WGS) entry which is preliminary data.</text>
</comment>
<evidence type="ECO:0000313" key="2">
    <source>
        <dbReference type="Proteomes" id="UP001597302"/>
    </source>
</evidence>
<evidence type="ECO:0000313" key="1">
    <source>
        <dbReference type="EMBL" id="MFD1479940.1"/>
    </source>
</evidence>
<reference evidence="2" key="1">
    <citation type="journal article" date="2019" name="Int. J. Syst. Evol. Microbiol.">
        <title>The Global Catalogue of Microorganisms (GCM) 10K type strain sequencing project: providing services to taxonomists for standard genome sequencing and annotation.</title>
        <authorList>
            <consortium name="The Broad Institute Genomics Platform"/>
            <consortium name="The Broad Institute Genome Sequencing Center for Infectious Disease"/>
            <person name="Wu L."/>
            <person name="Ma J."/>
        </authorList>
    </citation>
    <scope>NUCLEOTIDE SEQUENCE [LARGE SCALE GENOMIC DNA]</scope>
    <source>
        <strain evidence="2">CCM 8875</strain>
    </source>
</reference>
<dbReference type="EMBL" id="JBHTOQ010000003">
    <property type="protein sequence ID" value="MFD1479940.1"/>
    <property type="molecule type" value="Genomic_DNA"/>
</dbReference>
<name>A0ABW4DUJ2_9RHOB</name>
<sequence length="850" mass="93659">MDPLDDIWARWAHPAGVIDRRADFRFDPAFYARTYPDLTGDCATLRRHFTDHGQAEGRHATFYARLRAQAPHIDTALAPLITDPALRALTDAGHPGALELAFELIQLGAPVDAQISDFSMQAYLDWHPDILAARMNPLLHYLQFGAIEGGRRTLADLKRSIHRGGQPLRADRPTVLICLDSLTDGDLARTGRDLVRQARQTHNVAVALHDGGAMLDDLLTDCCAALITAHPLRDMPYVTDPAFAGIDHAILSGVEAMLFVHPLVAQGIPFVTYVHEHADCVHPARVRTVASFSDMLIFASDHLRGGWTGRLADVGFDMDHDSAVIPPAALVPGRVGTARQQAARARLSAVLGRDLSDLRLICGLGDLGWRKGSDIFAQTARLCAARDARTVFVWAGDGLNHQDMGFGIWFDQHLHQPGAGNLFVLPDGPLVAPLLEASDAMFLSSRLDPLPDAAFRAVAHDLPVVCFNGATGFADDRYRPSGRITPVAYADPSAALEALLALPRKTGSDDPVPDADAGIPAYDRIRTVLQDRLARQRNFVIGESAIDIPLLFTGSSANRPLRQREREKLLRYGRRRLWRDVDEARATIAASDNWIHRRLRIEDYRPLPAITADLPAFAVHIHAFYLDDLERSLQGHAAFARAARIVITTDTAAKADRIRDMGATLHLPVEALAVPNQGRDILPFLRLFAPGGLAGDDRIWCHLHQKKSVQTSSHGDVWRRFLHQILLGDGDSLSPALTRIAQDGIGLVAPFEPHFVPWDDSRRRLPGIAGRFAGPLPDNPLLFPVGNMFWTRADVARSMLALFGPDYPWPNEPIPFDGTELHLIERLWPAMAAQLDLDAVFLHKPDEPRV</sequence>